<feature type="domain" description="AMP-dependent synthetase/ligase" evidence="1">
    <location>
        <begin position="19"/>
        <end position="390"/>
    </location>
</feature>
<dbReference type="PANTHER" id="PTHR43767">
    <property type="entry name" value="LONG-CHAIN-FATTY-ACID--COA LIGASE"/>
    <property type="match status" value="1"/>
</dbReference>
<reference evidence="3 4" key="1">
    <citation type="submission" date="2017-09" db="EMBL/GenBank/DDBJ databases">
        <authorList>
            <person name="Ehlers B."/>
            <person name="Leendertz F.H."/>
        </authorList>
    </citation>
    <scope>NUCLEOTIDE SEQUENCE [LARGE SCALE GENOMIC DNA]</scope>
    <source>
        <strain evidence="3 4">DSM 46844</strain>
    </source>
</reference>
<proteinExistence type="predicted"/>
<dbReference type="AlphaFoldDB" id="A0A285EF99"/>
<dbReference type="PROSITE" id="PS00455">
    <property type="entry name" value="AMP_BINDING"/>
    <property type="match status" value="1"/>
</dbReference>
<accession>A0A285EF99</accession>
<dbReference type="InterPro" id="IPR050237">
    <property type="entry name" value="ATP-dep_AMP-bd_enzyme"/>
</dbReference>
<dbReference type="InterPro" id="IPR045851">
    <property type="entry name" value="AMP-bd_C_sf"/>
</dbReference>
<organism evidence="3 4">
    <name type="scientific">Geodermatophilus sabuli</name>
    <dbReference type="NCBI Taxonomy" id="1564158"/>
    <lineage>
        <taxon>Bacteria</taxon>
        <taxon>Bacillati</taxon>
        <taxon>Actinomycetota</taxon>
        <taxon>Actinomycetes</taxon>
        <taxon>Geodermatophilales</taxon>
        <taxon>Geodermatophilaceae</taxon>
        <taxon>Geodermatophilus</taxon>
    </lineage>
</organism>
<gene>
    <name evidence="3" type="ORF">SAMN06893097_108154</name>
</gene>
<feature type="domain" description="AMP-binding enzyme C-terminal" evidence="2">
    <location>
        <begin position="456"/>
        <end position="531"/>
    </location>
</feature>
<dbReference type="SUPFAM" id="SSF56801">
    <property type="entry name" value="Acetyl-CoA synthetase-like"/>
    <property type="match status" value="1"/>
</dbReference>
<dbReference type="InterPro" id="IPR025110">
    <property type="entry name" value="AMP-bd_C"/>
</dbReference>
<evidence type="ECO:0000313" key="3">
    <source>
        <dbReference type="EMBL" id="SNX97789.1"/>
    </source>
</evidence>
<dbReference type="Pfam" id="PF13193">
    <property type="entry name" value="AMP-binding_C"/>
    <property type="match status" value="1"/>
</dbReference>
<dbReference type="InterPro" id="IPR042099">
    <property type="entry name" value="ANL_N_sf"/>
</dbReference>
<name>A0A285EF99_9ACTN</name>
<protein>
    <submittedName>
        <fullName evidence="3">Fatty-acyl-CoA synthase</fullName>
    </submittedName>
</protein>
<dbReference type="Proteomes" id="UP000219514">
    <property type="component" value="Unassembled WGS sequence"/>
</dbReference>
<dbReference type="Pfam" id="PF00501">
    <property type="entry name" value="AMP-binding"/>
    <property type="match status" value="1"/>
</dbReference>
<dbReference type="PANTHER" id="PTHR43767:SF1">
    <property type="entry name" value="NONRIBOSOMAL PEPTIDE SYNTHASE PES1 (EUROFUNG)-RELATED"/>
    <property type="match status" value="1"/>
</dbReference>
<dbReference type="EMBL" id="OBDO01000008">
    <property type="protein sequence ID" value="SNX97789.1"/>
    <property type="molecule type" value="Genomic_DNA"/>
</dbReference>
<dbReference type="InterPro" id="IPR000873">
    <property type="entry name" value="AMP-dep_synth/lig_dom"/>
</dbReference>
<evidence type="ECO:0000259" key="1">
    <source>
        <dbReference type="Pfam" id="PF00501"/>
    </source>
</evidence>
<evidence type="ECO:0000259" key="2">
    <source>
        <dbReference type="Pfam" id="PF13193"/>
    </source>
</evidence>
<sequence>MTIASSLPLVEENLAAVLETVADELGDAAAVVQGDRVRTWAELDDRAARLAAALVARGVTAGDRVGVALWSSPEYVEAVLAACKLGAVPFNVNYRYRAAELAHVLTDAGAAALVFDGSMAAVVAEAATGVGALVRIGPAAEGAEPVGEELERLLAGAAPLPRTVLPDGDWLLYTGGTTGLPKGVLTRQSTVFSVSCVPNGFAKFGIPAPTTLEELARRARESRAEPDRLVTYTPTPLMHGTGIYTTLGTLVAGGRIIFPASRSFDPDELAAAVARHRVTDVVLVGDVFARPLVTALDAAADAGRPYDLSSLRRVVSVGAVFSAENKAALLRHADVDITDVVVASEGGPYAMSLTRRGEVTPTSRFVFAPGARLLDDSGRDVVPGSGQVGVLAAPAPPEVHYSGDTAASTGTFRVVDGVRYSVPGDLATLEGDGSLVFQGRGSRVVNTGGEKVQPEEVEQVILRHPAVRDAIVVGVPDERFGQRITAVVALEPGGELSVEELRAAVGAELADYKRPREVVFVDEVHRSPAGKADLRWAGRVARGED</sequence>
<evidence type="ECO:0000313" key="4">
    <source>
        <dbReference type="Proteomes" id="UP000219514"/>
    </source>
</evidence>
<keyword evidence="4" id="KW-1185">Reference proteome</keyword>
<dbReference type="GO" id="GO:0016878">
    <property type="term" value="F:acid-thiol ligase activity"/>
    <property type="evidence" value="ECO:0007669"/>
    <property type="project" value="UniProtKB-ARBA"/>
</dbReference>
<dbReference type="Gene3D" id="3.40.50.12780">
    <property type="entry name" value="N-terminal domain of ligase-like"/>
    <property type="match status" value="1"/>
</dbReference>
<dbReference type="Gene3D" id="3.30.300.30">
    <property type="match status" value="1"/>
</dbReference>
<dbReference type="InterPro" id="IPR020845">
    <property type="entry name" value="AMP-binding_CS"/>
</dbReference>